<feature type="region of interest" description="Disordered" evidence="1">
    <location>
        <begin position="32"/>
        <end position="68"/>
    </location>
</feature>
<accession>C3XTL8</accession>
<reference evidence="2" key="1">
    <citation type="journal article" date="2008" name="Nature">
        <title>The amphioxus genome and the evolution of the chordate karyotype.</title>
        <authorList>
            <consortium name="US DOE Joint Genome Institute (JGI-PGF)"/>
            <person name="Putnam N.H."/>
            <person name="Butts T."/>
            <person name="Ferrier D.E.K."/>
            <person name="Furlong R.F."/>
            <person name="Hellsten U."/>
            <person name="Kawashima T."/>
            <person name="Robinson-Rechavi M."/>
            <person name="Shoguchi E."/>
            <person name="Terry A."/>
            <person name="Yu J.-K."/>
            <person name="Benito-Gutierrez E.L."/>
            <person name="Dubchak I."/>
            <person name="Garcia-Fernandez J."/>
            <person name="Gibson-Brown J.J."/>
            <person name="Grigoriev I.V."/>
            <person name="Horton A.C."/>
            <person name="de Jong P.J."/>
            <person name="Jurka J."/>
            <person name="Kapitonov V.V."/>
            <person name="Kohara Y."/>
            <person name="Kuroki Y."/>
            <person name="Lindquist E."/>
            <person name="Lucas S."/>
            <person name="Osoegawa K."/>
            <person name="Pennacchio L.A."/>
            <person name="Salamov A.A."/>
            <person name="Satou Y."/>
            <person name="Sauka-Spengler T."/>
            <person name="Schmutz J."/>
            <person name="Shin-I T."/>
            <person name="Toyoda A."/>
            <person name="Bronner-Fraser M."/>
            <person name="Fujiyama A."/>
            <person name="Holland L.Z."/>
            <person name="Holland P.W.H."/>
            <person name="Satoh N."/>
            <person name="Rokhsar D.S."/>
        </authorList>
    </citation>
    <scope>NUCLEOTIDE SEQUENCE [LARGE SCALE GENOMIC DNA]</scope>
    <source>
        <strain evidence="2">S238N-H82</strain>
        <tissue evidence="2">Testes</tissue>
    </source>
</reference>
<dbReference type="EMBL" id="GG666463">
    <property type="protein sequence ID" value="EEN68644.1"/>
    <property type="molecule type" value="Genomic_DNA"/>
</dbReference>
<proteinExistence type="predicted"/>
<protein>
    <submittedName>
        <fullName evidence="2">Uncharacterized protein</fullName>
    </submittedName>
</protein>
<feature type="compositionally biased region" description="Polar residues" evidence="1">
    <location>
        <begin position="32"/>
        <end position="42"/>
    </location>
</feature>
<evidence type="ECO:0000256" key="1">
    <source>
        <dbReference type="SAM" id="MobiDB-lite"/>
    </source>
</evidence>
<sequence>MVIARFYCVVSLVEPKYAEPVGKGLIPCPATRSGSRQQSCSGTGQGEAAGPRCGHAPGRGTTGAETTRAGRAGIGMQRVGGTCPESATGNICWCWGQNLFNLGQICRAVREGLLNNLIHLEQTPKHPVLKKEEKKRSEIHKSFGR</sequence>
<evidence type="ECO:0000313" key="2">
    <source>
        <dbReference type="EMBL" id="EEN68644.1"/>
    </source>
</evidence>
<dbReference type="InParanoid" id="C3XTL8"/>
<organism>
    <name type="scientific">Branchiostoma floridae</name>
    <name type="common">Florida lancelet</name>
    <name type="synonym">Amphioxus</name>
    <dbReference type="NCBI Taxonomy" id="7739"/>
    <lineage>
        <taxon>Eukaryota</taxon>
        <taxon>Metazoa</taxon>
        <taxon>Chordata</taxon>
        <taxon>Cephalochordata</taxon>
        <taxon>Leptocardii</taxon>
        <taxon>Amphioxiformes</taxon>
        <taxon>Branchiostomatidae</taxon>
        <taxon>Branchiostoma</taxon>
    </lineage>
</organism>
<dbReference type="AlphaFoldDB" id="C3XTL8"/>
<name>C3XTL8_BRAFL</name>
<feature type="compositionally biased region" description="Low complexity" evidence="1">
    <location>
        <begin position="58"/>
        <end position="68"/>
    </location>
</feature>
<gene>
    <name evidence="2" type="ORF">BRAFLDRAFT_78736</name>
</gene>